<dbReference type="EMBL" id="FMWG01000004">
    <property type="protein sequence ID" value="SCZ61629.1"/>
    <property type="molecule type" value="Genomic_DNA"/>
</dbReference>
<dbReference type="RefSeq" id="WP_090218046.1">
    <property type="nucleotide sequence ID" value="NZ_FMWG01000004.1"/>
</dbReference>
<dbReference type="OrthoDB" id="9811471at2"/>
<name>A0A1G5QKF6_9RHOB</name>
<keyword evidence="3" id="KW-1185">Reference proteome</keyword>
<dbReference type="PANTHER" id="PTHR11895:SF67">
    <property type="entry name" value="AMIDASE DOMAIN-CONTAINING PROTEIN"/>
    <property type="match status" value="1"/>
</dbReference>
<protein>
    <submittedName>
        <fullName evidence="2">Mandelamide amidase</fullName>
    </submittedName>
</protein>
<proteinExistence type="predicted"/>
<dbReference type="PANTHER" id="PTHR11895">
    <property type="entry name" value="TRANSAMIDASE"/>
    <property type="match status" value="1"/>
</dbReference>
<feature type="domain" description="Amidase" evidence="1">
    <location>
        <begin position="53"/>
        <end position="442"/>
    </location>
</feature>
<gene>
    <name evidence="2" type="ORF">SAMN04488118_104266</name>
</gene>
<evidence type="ECO:0000313" key="3">
    <source>
        <dbReference type="Proteomes" id="UP000198767"/>
    </source>
</evidence>
<dbReference type="SUPFAM" id="SSF75304">
    <property type="entry name" value="Amidase signature (AS) enzymes"/>
    <property type="match status" value="1"/>
</dbReference>
<dbReference type="InterPro" id="IPR000120">
    <property type="entry name" value="Amidase"/>
</dbReference>
<dbReference type="Pfam" id="PF01425">
    <property type="entry name" value="Amidase"/>
    <property type="match status" value="1"/>
</dbReference>
<dbReference type="Gene3D" id="3.90.1300.10">
    <property type="entry name" value="Amidase signature (AS) domain"/>
    <property type="match status" value="1"/>
</dbReference>
<accession>A0A1G5QKF6</accession>
<evidence type="ECO:0000259" key="1">
    <source>
        <dbReference type="Pfam" id="PF01425"/>
    </source>
</evidence>
<dbReference type="Proteomes" id="UP000198767">
    <property type="component" value="Unassembled WGS sequence"/>
</dbReference>
<reference evidence="2 3" key="1">
    <citation type="submission" date="2016-10" db="EMBL/GenBank/DDBJ databases">
        <authorList>
            <person name="de Groot N.N."/>
        </authorList>
    </citation>
    <scope>NUCLEOTIDE SEQUENCE [LARGE SCALE GENOMIC DNA]</scope>
    <source>
        <strain evidence="2 3">U95</strain>
    </source>
</reference>
<dbReference type="STRING" id="1156985.SAMN04488118_104266"/>
<sequence>MPKASAHFTPSDHTLSLSQARQIRDQRGAQALTDSVLSRAAADQRNAVLAHSNSVAPQAEGPLAGIPFAVKDNIDCLPFPTTGGSPALLDNQPKADAPAVAKLKAAGAHAPLKLNLHELAFGVTNNNAHFGAVPTPFDRTRVSGGSSGGSAAAVASGIVPFALGTDTGGSTRIPAAFCGIVGFRPSTGRYPDGGVLTLSTTRDTIGPMASSVTDIIEVDALICDEIDPVPTTQRPLRIGLFYHKQGLSVSLDVQFQKAVDRLQSEGLVEIVEVDETPFTDLEQNYGHIVVTHEAATIWTQFCAEVRNQSIEDFAASLGSPQVKAIFDLLPERGSSNEAKAAYEKAIKGIANLRQAYEQLFVTHSLDLIAMPTVPVPPPLIGDEDMIDTDLGPQPTFPTVVRNASLASLTGAPSLSIPAGTDTTGLPVGFMIETRRNEDRFLLAAGVVLERGLQML</sequence>
<dbReference type="GO" id="GO:0003824">
    <property type="term" value="F:catalytic activity"/>
    <property type="evidence" value="ECO:0007669"/>
    <property type="project" value="InterPro"/>
</dbReference>
<evidence type="ECO:0000313" key="2">
    <source>
        <dbReference type="EMBL" id="SCZ61629.1"/>
    </source>
</evidence>
<dbReference type="InterPro" id="IPR036928">
    <property type="entry name" value="AS_sf"/>
</dbReference>
<dbReference type="AlphaFoldDB" id="A0A1G5QKF6"/>
<organism evidence="2 3">
    <name type="scientific">Epibacterium ulvae</name>
    <dbReference type="NCBI Taxonomy" id="1156985"/>
    <lineage>
        <taxon>Bacteria</taxon>
        <taxon>Pseudomonadati</taxon>
        <taxon>Pseudomonadota</taxon>
        <taxon>Alphaproteobacteria</taxon>
        <taxon>Rhodobacterales</taxon>
        <taxon>Roseobacteraceae</taxon>
        <taxon>Epibacterium</taxon>
    </lineage>
</organism>
<dbReference type="InterPro" id="IPR023631">
    <property type="entry name" value="Amidase_dom"/>
</dbReference>